<accession>A0AAN7PVS3</accession>
<dbReference type="AlphaFoldDB" id="A0AAN7PVS3"/>
<comment type="catalytic activity">
    <reaction evidence="3">
        <text>adenosine 5'-phosphoramidate + H2O = NH4(+) + AMP</text>
        <dbReference type="Rhea" id="RHEA:67916"/>
        <dbReference type="ChEBI" id="CHEBI:15377"/>
        <dbReference type="ChEBI" id="CHEBI:28938"/>
        <dbReference type="ChEBI" id="CHEBI:57890"/>
        <dbReference type="ChEBI" id="CHEBI:456215"/>
    </reaction>
</comment>
<comment type="caution">
    <text evidence="10">The sequence shown here is derived from an EMBL/GenBank/DDBJ whole genome shotgun (WGS) entry which is preliminary data.</text>
</comment>
<evidence type="ECO:0000256" key="8">
    <source>
        <dbReference type="PROSITE-ProRule" id="PRU00464"/>
    </source>
</evidence>
<dbReference type="PROSITE" id="PS51084">
    <property type="entry name" value="HIT_2"/>
    <property type="match status" value="1"/>
</dbReference>
<reference evidence="11" key="1">
    <citation type="submission" date="2023-01" db="EMBL/GenBank/DDBJ databases">
        <title>Key to firefly adult light organ development and bioluminescence: homeobox transcription factors regulate luciferase expression and transportation to peroxisome.</title>
        <authorList>
            <person name="Fu X."/>
        </authorList>
    </citation>
    <scope>NUCLEOTIDE SEQUENCE [LARGE SCALE GENOMIC DNA]</scope>
</reference>
<evidence type="ECO:0000256" key="3">
    <source>
        <dbReference type="ARBA" id="ARBA00024472"/>
    </source>
</evidence>
<dbReference type="InterPro" id="IPR001310">
    <property type="entry name" value="Histidine_triad_HIT"/>
</dbReference>
<gene>
    <name evidence="10" type="ORF">RN001_009833</name>
</gene>
<dbReference type="GO" id="GO:0000166">
    <property type="term" value="F:nucleotide binding"/>
    <property type="evidence" value="ECO:0007669"/>
    <property type="project" value="UniProtKB-KW"/>
</dbReference>
<sequence length="135" mass="15483">MSNCIFCKIISGQEPTDIIYQDEDVVIIKDIKPAAKFHYLAIPKIHIKDVKALTVEHRKLIENLIDLGKMVLKDNGCNVEDLRIGFHVPPFNSISHLHLHLIAPVSEMNFLSRMIFKPNTWWFATADFILENLSS</sequence>
<keyword evidence="2" id="KW-0378">Hydrolase</keyword>
<evidence type="ECO:0000259" key="9">
    <source>
        <dbReference type="PROSITE" id="PS51084"/>
    </source>
</evidence>
<feature type="active site" description="Tele-AMP-histidine intermediate" evidence="7">
    <location>
        <position position="100"/>
    </location>
</feature>
<keyword evidence="11" id="KW-1185">Reference proteome</keyword>
<feature type="short sequence motif" description="Histidine triad motif" evidence="8">
    <location>
        <begin position="96"/>
        <end position="100"/>
    </location>
</feature>
<dbReference type="GO" id="GO:0016787">
    <property type="term" value="F:hydrolase activity"/>
    <property type="evidence" value="ECO:0007669"/>
    <property type="project" value="UniProtKB-KW"/>
</dbReference>
<evidence type="ECO:0000313" key="11">
    <source>
        <dbReference type="Proteomes" id="UP001353858"/>
    </source>
</evidence>
<dbReference type="Pfam" id="PF11969">
    <property type="entry name" value="DcpS_C"/>
    <property type="match status" value="1"/>
</dbReference>
<keyword evidence="1" id="KW-0547">Nucleotide-binding</keyword>
<dbReference type="InterPro" id="IPR011146">
    <property type="entry name" value="HIT-like"/>
</dbReference>
<evidence type="ECO:0000256" key="4">
    <source>
        <dbReference type="ARBA" id="ARBA00025764"/>
    </source>
</evidence>
<feature type="domain" description="HIT" evidence="9">
    <location>
        <begin position="5"/>
        <end position="112"/>
    </location>
</feature>
<dbReference type="InterPro" id="IPR036265">
    <property type="entry name" value="HIT-like_sf"/>
</dbReference>
<dbReference type="PANTHER" id="PTHR12486">
    <property type="entry name" value="APRATAXIN-RELATED"/>
    <property type="match status" value="1"/>
</dbReference>
<dbReference type="SUPFAM" id="SSF54197">
    <property type="entry name" value="HIT-like"/>
    <property type="match status" value="1"/>
</dbReference>
<dbReference type="Gene3D" id="3.30.428.10">
    <property type="entry name" value="HIT-like"/>
    <property type="match status" value="1"/>
</dbReference>
<evidence type="ECO:0000313" key="10">
    <source>
        <dbReference type="EMBL" id="KAK4877327.1"/>
    </source>
</evidence>
<evidence type="ECO:0000256" key="7">
    <source>
        <dbReference type="PIRSR" id="PIRSR601310-1"/>
    </source>
</evidence>
<organism evidence="10 11">
    <name type="scientific">Aquatica leii</name>
    <dbReference type="NCBI Taxonomy" id="1421715"/>
    <lineage>
        <taxon>Eukaryota</taxon>
        <taxon>Metazoa</taxon>
        <taxon>Ecdysozoa</taxon>
        <taxon>Arthropoda</taxon>
        <taxon>Hexapoda</taxon>
        <taxon>Insecta</taxon>
        <taxon>Pterygota</taxon>
        <taxon>Neoptera</taxon>
        <taxon>Endopterygota</taxon>
        <taxon>Coleoptera</taxon>
        <taxon>Polyphaga</taxon>
        <taxon>Elateriformia</taxon>
        <taxon>Elateroidea</taxon>
        <taxon>Lampyridae</taxon>
        <taxon>Luciolinae</taxon>
        <taxon>Aquatica</taxon>
    </lineage>
</organism>
<dbReference type="Proteomes" id="UP001353858">
    <property type="component" value="Unassembled WGS sequence"/>
</dbReference>
<name>A0AAN7PVS3_9COLE</name>
<dbReference type="PANTHER" id="PTHR12486:SF5">
    <property type="entry name" value="ADENOSINE 5'-MONOPHOSPHORAMIDASE HINT3"/>
    <property type="match status" value="1"/>
</dbReference>
<comment type="similarity">
    <text evidence="4">Belongs to the HINT family.</text>
</comment>
<evidence type="ECO:0000256" key="5">
    <source>
        <dbReference type="ARBA" id="ARBA00039802"/>
    </source>
</evidence>
<dbReference type="PRINTS" id="PR00332">
    <property type="entry name" value="HISTRIAD"/>
</dbReference>
<evidence type="ECO:0000256" key="2">
    <source>
        <dbReference type="ARBA" id="ARBA00022801"/>
    </source>
</evidence>
<evidence type="ECO:0000256" key="6">
    <source>
        <dbReference type="ARBA" id="ARBA00042361"/>
    </source>
</evidence>
<evidence type="ECO:0000256" key="1">
    <source>
        <dbReference type="ARBA" id="ARBA00022741"/>
    </source>
</evidence>
<proteinExistence type="inferred from homology"/>
<protein>
    <recommendedName>
        <fullName evidence="5">Adenosine 5'-monophosphoramidase HINT3</fullName>
    </recommendedName>
    <alternativeName>
        <fullName evidence="6">Histidine triad nucleotide-binding protein 3</fullName>
    </alternativeName>
</protein>
<dbReference type="EMBL" id="JARPUR010000004">
    <property type="protein sequence ID" value="KAK4877327.1"/>
    <property type="molecule type" value="Genomic_DNA"/>
</dbReference>